<dbReference type="Proteomes" id="UP000247612">
    <property type="component" value="Unassembled WGS sequence"/>
</dbReference>
<feature type="transmembrane region" description="Helical" evidence="1">
    <location>
        <begin position="73"/>
        <end position="94"/>
    </location>
</feature>
<dbReference type="AlphaFoldDB" id="A0A318KT56"/>
<accession>A0A318KT56</accession>
<evidence type="ECO:0000256" key="1">
    <source>
        <dbReference type="SAM" id="Phobius"/>
    </source>
</evidence>
<dbReference type="EMBL" id="QJKH01000002">
    <property type="protein sequence ID" value="PXX81011.1"/>
    <property type="molecule type" value="Genomic_DNA"/>
</dbReference>
<gene>
    <name evidence="2" type="ORF">DES51_102129</name>
</gene>
<protein>
    <submittedName>
        <fullName evidence="2">GHKL domain-containing protein</fullName>
    </submittedName>
</protein>
<comment type="caution">
    <text evidence="2">The sequence shown here is derived from an EMBL/GenBank/DDBJ whole genome shotgun (WGS) entry which is preliminary data.</text>
</comment>
<dbReference type="SUPFAM" id="SSF55874">
    <property type="entry name" value="ATPase domain of HSP90 chaperone/DNA topoisomerase II/histidine kinase"/>
    <property type="match status" value="1"/>
</dbReference>
<proteinExistence type="predicted"/>
<dbReference type="InterPro" id="IPR036890">
    <property type="entry name" value="HATPase_C_sf"/>
</dbReference>
<dbReference type="STRING" id="1034346.GCA_000313565_02434"/>
<dbReference type="Gene3D" id="3.30.565.10">
    <property type="entry name" value="Histidine kinase-like ATPase, C-terminal domain"/>
    <property type="match status" value="1"/>
</dbReference>
<feature type="transmembrane region" description="Helical" evidence="1">
    <location>
        <begin position="100"/>
        <end position="120"/>
    </location>
</feature>
<keyword evidence="1" id="KW-0812">Transmembrane</keyword>
<feature type="transmembrane region" description="Helical" evidence="1">
    <location>
        <begin position="140"/>
        <end position="159"/>
    </location>
</feature>
<reference evidence="2 3" key="1">
    <citation type="submission" date="2018-05" db="EMBL/GenBank/DDBJ databases">
        <title>Genomic Encyclopedia of Type Strains, Phase IV (KMG-IV): sequencing the most valuable type-strain genomes for metagenomic binning, comparative biology and taxonomic classification.</title>
        <authorList>
            <person name="Goeker M."/>
        </authorList>
    </citation>
    <scope>NUCLEOTIDE SEQUENCE [LARGE SCALE GENOMIC DNA]</scope>
    <source>
        <strain evidence="2 3">JC118</strain>
    </source>
</reference>
<evidence type="ECO:0000313" key="2">
    <source>
        <dbReference type="EMBL" id="PXX81011.1"/>
    </source>
</evidence>
<sequence length="383" mass="44241">MSFNLLTIFSITAMGLVFTKLFKNNRLLTICIIILSVLSVLKIDANSSLTVTLMILFLLMINYKSFILTNFLILSYVLQSVLLLSFVFSSVNYWETKDLLAVSTAQILRLLLLLTMTFLIIKYHESIIKYCSAFSMKEKLFLSSLAWVLIPAIIFSGRMHLFLDIYWAIYAFIAFFLGQFFCFYLFYFIEIHTVKETDKIYALQAASAYENEIHELLTMKTEIARTYHELDTIKMLKDYYENSFIPIKEGVNTQNNVLNYILNQGIDQLHKDGFQLKLTINFSDYPLTETETASLFKNLFKNICQHASHDHVVDLKIIEVKKLFVIICSNGFNPHASSSENNWQHGYGHSVMSEIADSHGGHIDIQQDSYKYTLKIIIPLFNP</sequence>
<keyword evidence="3" id="KW-1185">Reference proteome</keyword>
<name>A0A318KT56_9FIRM</name>
<keyword evidence="1" id="KW-0472">Membrane</keyword>
<feature type="transmembrane region" description="Helical" evidence="1">
    <location>
        <begin position="165"/>
        <end position="189"/>
    </location>
</feature>
<feature type="transmembrane region" description="Helical" evidence="1">
    <location>
        <begin position="6"/>
        <end position="22"/>
    </location>
</feature>
<evidence type="ECO:0000313" key="3">
    <source>
        <dbReference type="Proteomes" id="UP000247612"/>
    </source>
</evidence>
<organism evidence="2 3">
    <name type="scientific">Dielma fastidiosa</name>
    <dbReference type="NCBI Taxonomy" id="1034346"/>
    <lineage>
        <taxon>Bacteria</taxon>
        <taxon>Bacillati</taxon>
        <taxon>Bacillota</taxon>
        <taxon>Erysipelotrichia</taxon>
        <taxon>Erysipelotrichales</taxon>
        <taxon>Erysipelotrichaceae</taxon>
        <taxon>Dielma</taxon>
    </lineage>
</organism>
<keyword evidence="1" id="KW-1133">Transmembrane helix</keyword>